<gene>
    <name evidence="3" type="ORF">L6773_06270</name>
</gene>
<protein>
    <recommendedName>
        <fullName evidence="5">Anti sigma-E protein RseA N-terminal domain-containing protein</fullName>
    </recommendedName>
</protein>
<dbReference type="RefSeq" id="WP_237853007.1">
    <property type="nucleotide sequence ID" value="NZ_JAKLWS010000005.1"/>
</dbReference>
<organism evidence="3 4">
    <name type="scientific">Rhodohalobacter sulfatireducens</name>
    <dbReference type="NCBI Taxonomy" id="2911366"/>
    <lineage>
        <taxon>Bacteria</taxon>
        <taxon>Pseudomonadati</taxon>
        <taxon>Balneolota</taxon>
        <taxon>Balneolia</taxon>
        <taxon>Balneolales</taxon>
        <taxon>Balneolaceae</taxon>
        <taxon>Rhodohalobacter</taxon>
    </lineage>
</organism>
<keyword evidence="2" id="KW-0812">Transmembrane</keyword>
<dbReference type="EMBL" id="JAKLWS010000005">
    <property type="protein sequence ID" value="MCG2588163.1"/>
    <property type="molecule type" value="Genomic_DNA"/>
</dbReference>
<reference evidence="3" key="1">
    <citation type="submission" date="2022-01" db="EMBL/GenBank/DDBJ databases">
        <authorList>
            <person name="Wang Y."/>
        </authorList>
    </citation>
    <scope>NUCLEOTIDE SEQUENCE</scope>
    <source>
        <strain evidence="3">WB101</strain>
    </source>
</reference>
<dbReference type="Proteomes" id="UP001165366">
    <property type="component" value="Unassembled WGS sequence"/>
</dbReference>
<accession>A0ABS9KBE0</accession>
<feature type="transmembrane region" description="Helical" evidence="2">
    <location>
        <begin position="83"/>
        <end position="102"/>
    </location>
</feature>
<evidence type="ECO:0000313" key="3">
    <source>
        <dbReference type="EMBL" id="MCG2588163.1"/>
    </source>
</evidence>
<keyword evidence="2" id="KW-1133">Transmembrane helix</keyword>
<evidence type="ECO:0000313" key="4">
    <source>
        <dbReference type="Proteomes" id="UP001165366"/>
    </source>
</evidence>
<evidence type="ECO:0000256" key="1">
    <source>
        <dbReference type="SAM" id="MobiDB-lite"/>
    </source>
</evidence>
<proteinExistence type="predicted"/>
<comment type="caution">
    <text evidence="3">The sequence shown here is derived from an EMBL/GenBank/DDBJ whole genome shotgun (WGS) entry which is preliminary data.</text>
</comment>
<keyword evidence="4" id="KW-1185">Reference proteome</keyword>
<feature type="region of interest" description="Disordered" evidence="1">
    <location>
        <begin position="176"/>
        <end position="200"/>
    </location>
</feature>
<name>A0ABS9KBE0_9BACT</name>
<reference evidence="3" key="2">
    <citation type="submission" date="2024-05" db="EMBL/GenBank/DDBJ databases">
        <title>Rhodohalobacter halophilus gen. nov., sp. nov., a moderately halophilic member of the family Balneolaceae.</title>
        <authorList>
            <person name="Xia J."/>
        </authorList>
    </citation>
    <scope>NUCLEOTIDE SEQUENCE</scope>
    <source>
        <strain evidence="3">WB101</strain>
    </source>
</reference>
<evidence type="ECO:0000256" key="2">
    <source>
        <dbReference type="SAM" id="Phobius"/>
    </source>
</evidence>
<sequence>MSTKENRSIAYIYNEMDPSEKLEFERDLKNDSDLLIEVESLKKISKDLNQLEPISPPAHVVDAVFNSAKNNSQESGNPYWKPIFYSAAAILLVGITSGIFLLEDPTGQNDNNQEAESASVATGAQLFSEPANSPNPSEERERLEPWVDNNEVFYFQGQTASDNSLVSDSIRNESLKKLTPVNPAGQQMGRRQLQLTGSRN</sequence>
<evidence type="ECO:0008006" key="5">
    <source>
        <dbReference type="Google" id="ProtNLM"/>
    </source>
</evidence>
<keyword evidence="2" id="KW-0472">Membrane</keyword>